<feature type="domain" description="N-acetyltransferase" evidence="1">
    <location>
        <begin position="49"/>
        <end position="217"/>
    </location>
</feature>
<evidence type="ECO:0000313" key="3">
    <source>
        <dbReference type="Proteomes" id="UP000664601"/>
    </source>
</evidence>
<dbReference type="InterPro" id="IPR050276">
    <property type="entry name" value="MshD_Acetyltransferase"/>
</dbReference>
<name>A0ABS3LBP9_9ENTE</name>
<dbReference type="SUPFAM" id="SSF55729">
    <property type="entry name" value="Acyl-CoA N-acyltransferases (Nat)"/>
    <property type="match status" value="1"/>
</dbReference>
<protein>
    <submittedName>
        <fullName evidence="2">GNAT family N-acetyltransferase</fullName>
    </submittedName>
</protein>
<gene>
    <name evidence="2" type="ORF">JZO70_12850</name>
</gene>
<dbReference type="InterPro" id="IPR016181">
    <property type="entry name" value="Acyl_CoA_acyltransferase"/>
</dbReference>
<proteinExistence type="predicted"/>
<reference evidence="2 3" key="1">
    <citation type="submission" date="2021-03" db="EMBL/GenBank/DDBJ databases">
        <title>Enterococcal diversity collection.</title>
        <authorList>
            <person name="Gilmore M.S."/>
            <person name="Schwartzman J."/>
            <person name="Van Tyne D."/>
            <person name="Martin M."/>
            <person name="Earl A.M."/>
            <person name="Manson A.L."/>
            <person name="Straub T."/>
            <person name="Salamzade R."/>
            <person name="Saavedra J."/>
            <person name="Lebreton F."/>
            <person name="Prichula J."/>
            <person name="Schaufler K."/>
            <person name="Gaca A."/>
            <person name="Sgardioli B."/>
            <person name="Wagenaar J."/>
            <person name="Strong T."/>
        </authorList>
    </citation>
    <scope>NUCLEOTIDE SEQUENCE [LARGE SCALE GENOMIC DNA]</scope>
    <source>
        <strain evidence="2 3">669A</strain>
    </source>
</reference>
<dbReference type="EMBL" id="JAFREM010000018">
    <property type="protein sequence ID" value="MBO1307058.1"/>
    <property type="molecule type" value="Genomic_DNA"/>
</dbReference>
<accession>A0ABS3LBP9</accession>
<keyword evidence="3" id="KW-1185">Reference proteome</keyword>
<evidence type="ECO:0000259" key="1">
    <source>
        <dbReference type="PROSITE" id="PS51186"/>
    </source>
</evidence>
<evidence type="ECO:0000313" key="2">
    <source>
        <dbReference type="EMBL" id="MBO1307058.1"/>
    </source>
</evidence>
<dbReference type="CDD" id="cd04301">
    <property type="entry name" value="NAT_SF"/>
    <property type="match status" value="1"/>
</dbReference>
<dbReference type="InterPro" id="IPR000182">
    <property type="entry name" value="GNAT_dom"/>
</dbReference>
<dbReference type="RefSeq" id="WP_207673969.1">
    <property type="nucleotide sequence ID" value="NZ_JAFREM010000018.1"/>
</dbReference>
<dbReference type="PROSITE" id="PS51186">
    <property type="entry name" value="GNAT"/>
    <property type="match status" value="1"/>
</dbReference>
<organism evidence="2 3">
    <name type="scientific">Candidatus Enterococcus moelleringii</name>
    <dbReference type="NCBI Taxonomy" id="2815325"/>
    <lineage>
        <taxon>Bacteria</taxon>
        <taxon>Bacillati</taxon>
        <taxon>Bacillota</taxon>
        <taxon>Bacilli</taxon>
        <taxon>Lactobacillales</taxon>
        <taxon>Enterococcaceae</taxon>
        <taxon>Enterococcus</taxon>
    </lineage>
</organism>
<dbReference type="PANTHER" id="PTHR43617">
    <property type="entry name" value="L-AMINO ACID N-ACETYLTRANSFERASE"/>
    <property type="match status" value="1"/>
</dbReference>
<sequence length="217" mass="24183">MGYEDKDYVTRMAKQAGEVLGGLLGKKDAEEILSFGEEKRASDTLVDAIILRKTVKADIPEILVIFEDAKNYLKEQGSPQWQDGHGPTEDSILKDMASDASYVLVQNEAIIGTIALVGGVDPVYEAIEGEWQGDLDYVSLHRVAVSQRTRSKGLGKVLLEQSIEKAKELGYQDIRIDTYPANKPMLRLIDKVGFSYCGMVQFPFKHGERKAFQLLIQ</sequence>
<dbReference type="PANTHER" id="PTHR43617:SF20">
    <property type="entry name" value="N-ALPHA-ACETYLTRANSFERASE RIMI"/>
    <property type="match status" value="1"/>
</dbReference>
<comment type="caution">
    <text evidence="2">The sequence shown here is derived from an EMBL/GenBank/DDBJ whole genome shotgun (WGS) entry which is preliminary data.</text>
</comment>
<dbReference type="Gene3D" id="3.40.630.30">
    <property type="match status" value="1"/>
</dbReference>
<dbReference type="Proteomes" id="UP000664601">
    <property type="component" value="Unassembled WGS sequence"/>
</dbReference>
<dbReference type="Pfam" id="PF00583">
    <property type="entry name" value="Acetyltransf_1"/>
    <property type="match status" value="1"/>
</dbReference>